<feature type="compositionally biased region" description="Polar residues" evidence="1">
    <location>
        <begin position="128"/>
        <end position="141"/>
    </location>
</feature>
<feature type="non-terminal residue" evidence="3">
    <location>
        <position position="477"/>
    </location>
</feature>
<feature type="compositionally biased region" description="Polar residues" evidence="1">
    <location>
        <begin position="289"/>
        <end position="298"/>
    </location>
</feature>
<feature type="compositionally biased region" description="Low complexity" evidence="1">
    <location>
        <begin position="142"/>
        <end position="151"/>
    </location>
</feature>
<feature type="region of interest" description="Disordered" evidence="1">
    <location>
        <begin position="198"/>
        <end position="322"/>
    </location>
</feature>
<comment type="caution">
    <text evidence="3">The sequence shown here is derived from an EMBL/GenBank/DDBJ whole genome shotgun (WGS) entry which is preliminary data.</text>
</comment>
<dbReference type="GO" id="GO:0005737">
    <property type="term" value="C:cytoplasm"/>
    <property type="evidence" value="ECO:0007669"/>
    <property type="project" value="TreeGrafter"/>
</dbReference>
<feature type="region of interest" description="Disordered" evidence="1">
    <location>
        <begin position="334"/>
        <end position="354"/>
    </location>
</feature>
<dbReference type="Gene3D" id="1.25.10.10">
    <property type="entry name" value="Leucine-rich Repeat Variant"/>
    <property type="match status" value="1"/>
</dbReference>
<feature type="region of interest" description="Disordered" evidence="1">
    <location>
        <begin position="128"/>
        <end position="154"/>
    </location>
</feature>
<evidence type="ECO:0000313" key="3">
    <source>
        <dbReference type="EMBL" id="GMT30883.1"/>
    </source>
</evidence>
<reference evidence="3" key="1">
    <citation type="submission" date="2023-10" db="EMBL/GenBank/DDBJ databases">
        <title>Genome assembly of Pristionchus species.</title>
        <authorList>
            <person name="Yoshida K."/>
            <person name="Sommer R.J."/>
        </authorList>
    </citation>
    <scope>NUCLEOTIDE SEQUENCE</scope>
    <source>
        <strain evidence="3">RS5133</strain>
    </source>
</reference>
<organism evidence="3 4">
    <name type="scientific">Pristionchus fissidentatus</name>
    <dbReference type="NCBI Taxonomy" id="1538716"/>
    <lineage>
        <taxon>Eukaryota</taxon>
        <taxon>Metazoa</taxon>
        <taxon>Ecdysozoa</taxon>
        <taxon>Nematoda</taxon>
        <taxon>Chromadorea</taxon>
        <taxon>Rhabditida</taxon>
        <taxon>Rhabditina</taxon>
        <taxon>Diplogasteromorpha</taxon>
        <taxon>Diplogasteroidea</taxon>
        <taxon>Neodiplogasteridae</taxon>
        <taxon>Pristionchus</taxon>
    </lineage>
</organism>
<evidence type="ECO:0000259" key="2">
    <source>
        <dbReference type="Pfam" id="PF18382"/>
    </source>
</evidence>
<dbReference type="GO" id="GO:0005856">
    <property type="term" value="C:cytoskeleton"/>
    <property type="evidence" value="ECO:0007669"/>
    <property type="project" value="TreeGrafter"/>
</dbReference>
<protein>
    <recommendedName>
        <fullName evidence="2">FHOD1 N-terminal GTPase-binding domain-containing protein</fullName>
    </recommendedName>
</protein>
<evidence type="ECO:0000256" key="1">
    <source>
        <dbReference type="SAM" id="MobiDB-lite"/>
    </source>
</evidence>
<dbReference type="Proteomes" id="UP001432322">
    <property type="component" value="Unassembled WGS sequence"/>
</dbReference>
<proteinExistence type="predicted"/>
<feature type="domain" description="FHOD1 N-terminal GTPase-binding" evidence="2">
    <location>
        <begin position="8"/>
        <end position="100"/>
    </location>
</feature>
<evidence type="ECO:0000313" key="4">
    <source>
        <dbReference type="Proteomes" id="UP001432322"/>
    </source>
</evidence>
<dbReference type="Pfam" id="PF18382">
    <property type="entry name" value="Formin_GBD_N"/>
    <property type="match status" value="1"/>
</dbReference>
<dbReference type="GO" id="GO:0051015">
    <property type="term" value="F:actin filament binding"/>
    <property type="evidence" value="ECO:0007669"/>
    <property type="project" value="TreeGrafter"/>
</dbReference>
<keyword evidence="4" id="KW-1185">Reference proteome</keyword>
<feature type="region of interest" description="Disordered" evidence="1">
    <location>
        <begin position="406"/>
        <end position="434"/>
    </location>
</feature>
<feature type="compositionally biased region" description="Polar residues" evidence="1">
    <location>
        <begin position="238"/>
        <end position="256"/>
    </location>
</feature>
<dbReference type="GO" id="GO:0030866">
    <property type="term" value="P:cortical actin cytoskeleton organization"/>
    <property type="evidence" value="ECO:0007669"/>
    <property type="project" value="TreeGrafter"/>
</dbReference>
<gene>
    <name evidence="3" type="ORF">PFISCL1PPCAC_22180</name>
</gene>
<sequence>ASETEFNCRVQYVNDADPFSTTSSAFLEPMRPVTFNFRLHEPIADQILEVIRALRAPHKKDDAALQVYKGTEGGGGEFLTYLDSELTLAEQQEEYDIIKAESRRGLSARSSSGLVAFDIDLSSALDSKQIDNPSSYRSPNTSYDSYKSSYDAKPINTTAPELPYSSYKSSLKPAKSSSFSSTLDSIYATLEASQKTLDGLGSGTKSGAGSRPSRQIDESSAYRPDLPLIVKPLRGQSRDLSTSPARQSIPPSTVTAPTILRRSSTLEKRDQYEEYGTLGRTRQEDYGTRSKSSYNSAYSKPEDYSSYRSKPPIDYSTFTKGSDDYSTLTRTKSWYSSSLDGPATGTLPRSSRKSIIEPDTIPYIDEEVSTTYCPPTIPTTVPPKLPEPQRLSKICLVKEDHIVEVTGDRRRPEPDYRPADPPTTLRSWKPLSLEESRQEVAKDVERHSTLERKKLPCESVKPWSSRAVVEDDDLPPP</sequence>
<dbReference type="PANTHER" id="PTHR45920">
    <property type="entry name" value="FORMIN HOMOLOGY 2 DOMAIN CONTAINING, ISOFORM I"/>
    <property type="match status" value="1"/>
</dbReference>
<dbReference type="AlphaFoldDB" id="A0AAV5WKQ9"/>
<accession>A0AAV5WKQ9</accession>
<name>A0AAV5WKQ9_9BILA</name>
<dbReference type="PANTHER" id="PTHR45920:SF4">
    <property type="entry name" value="FORMIN HOMOLOGY 2 DOMAIN CONTAINING, ISOFORM I"/>
    <property type="match status" value="1"/>
</dbReference>
<feature type="non-terminal residue" evidence="3">
    <location>
        <position position="1"/>
    </location>
</feature>
<feature type="compositionally biased region" description="Basic and acidic residues" evidence="1">
    <location>
        <begin position="406"/>
        <end position="418"/>
    </location>
</feature>
<dbReference type="EMBL" id="BTSY01000005">
    <property type="protein sequence ID" value="GMT30883.1"/>
    <property type="molecule type" value="Genomic_DNA"/>
</dbReference>
<dbReference type="InterPro" id="IPR011989">
    <property type="entry name" value="ARM-like"/>
</dbReference>
<dbReference type="InterPro" id="IPR041387">
    <property type="entry name" value="FHOD1_GBD_N"/>
</dbReference>